<dbReference type="GO" id="GO:0003729">
    <property type="term" value="F:mRNA binding"/>
    <property type="evidence" value="ECO:0007669"/>
    <property type="project" value="UniProtKB-ARBA"/>
</dbReference>
<dbReference type="GO" id="GO:0005739">
    <property type="term" value="C:mitochondrion"/>
    <property type="evidence" value="ECO:0007669"/>
    <property type="project" value="TreeGrafter"/>
</dbReference>
<keyword evidence="2" id="KW-0677">Repeat</keyword>
<dbReference type="PANTHER" id="PTHR45717:SF10">
    <property type="entry name" value="OS10G0501000 PROTEIN"/>
    <property type="match status" value="1"/>
</dbReference>
<dbReference type="Gramene" id="PRQ24755">
    <property type="protein sequence ID" value="PRQ24755"/>
    <property type="gene ID" value="RchiOBHm_Chr6g0275941"/>
</dbReference>
<protein>
    <submittedName>
        <fullName evidence="4">Putative tetratricopeptide-like helical domain-containing protein</fullName>
    </submittedName>
</protein>
<organism evidence="4 5">
    <name type="scientific">Rosa chinensis</name>
    <name type="common">China rose</name>
    <dbReference type="NCBI Taxonomy" id="74649"/>
    <lineage>
        <taxon>Eukaryota</taxon>
        <taxon>Viridiplantae</taxon>
        <taxon>Streptophyta</taxon>
        <taxon>Embryophyta</taxon>
        <taxon>Tracheophyta</taxon>
        <taxon>Spermatophyta</taxon>
        <taxon>Magnoliopsida</taxon>
        <taxon>eudicotyledons</taxon>
        <taxon>Gunneridae</taxon>
        <taxon>Pentapetalae</taxon>
        <taxon>rosids</taxon>
        <taxon>fabids</taxon>
        <taxon>Rosales</taxon>
        <taxon>Rosaceae</taxon>
        <taxon>Rosoideae</taxon>
        <taxon>Rosoideae incertae sedis</taxon>
        <taxon>Rosa</taxon>
    </lineage>
</organism>
<dbReference type="Gene3D" id="1.25.40.10">
    <property type="entry name" value="Tetratricopeptide repeat domain"/>
    <property type="match status" value="2"/>
</dbReference>
<dbReference type="Pfam" id="PF01535">
    <property type="entry name" value="PPR"/>
    <property type="match status" value="3"/>
</dbReference>
<dbReference type="InterPro" id="IPR002885">
    <property type="entry name" value="PPR_rpt"/>
</dbReference>
<dbReference type="NCBIfam" id="TIGR00756">
    <property type="entry name" value="PPR"/>
    <property type="match status" value="1"/>
</dbReference>
<evidence type="ECO:0000313" key="5">
    <source>
        <dbReference type="Proteomes" id="UP000238479"/>
    </source>
</evidence>
<dbReference type="OrthoDB" id="1890565at2759"/>
<sequence length="504" mass="56779">MTNLLRSNPWRGNAISRVFGALFYSTNALASPPPPLQSLHRRICWLQDQDLKASIFPILSHWAAEARDVNQLEVQAFIVKLRKSNHFNHALQVSTWMSDELKLSLTPGDVAARIDLISRVHGPDEAEKYFDGVSEQLKGLQAYCALLHCYAQHRLLDKAESVFGKMKELGFEIGIRSYNSMLWLCFRTGNHGRIDVLVKEMEEKGIDYNQGTLMVRLYSYAAISEIGRMEEVLLKMEAHPLVTISWRSYVIAANALSKVGEVDKALTLLRSSEKLISNSTRKIAYEHLLSSYAAIGKRDEVDRISNLYKNLGKCYSYRHMLVAFLKMDNIDGAEKLVEECESESKKFDIQIGNLMVNAYCKKGYLERAKSFVEKLAESGKENVSTWCLLSKGYYRNGCVAEALQAIKKAANLPCQPGWRFNHSTLAACLVYLKENGDVETAHELLSLLTEKGHITTIFCETLKSFVNGETQVLRSIGGEQENHLEDKIQDGELETMDSGAQQCG</sequence>
<proteinExistence type="inferred from homology"/>
<dbReference type="InterPro" id="IPR011990">
    <property type="entry name" value="TPR-like_helical_dom_sf"/>
</dbReference>
<dbReference type="SUPFAM" id="SSF48452">
    <property type="entry name" value="TPR-like"/>
    <property type="match status" value="1"/>
</dbReference>
<name>A0A2P6PS45_ROSCH</name>
<dbReference type="AlphaFoldDB" id="A0A2P6PS45"/>
<evidence type="ECO:0000256" key="3">
    <source>
        <dbReference type="PROSITE-ProRule" id="PRU00708"/>
    </source>
</evidence>
<dbReference type="Proteomes" id="UP000238479">
    <property type="component" value="Chromosome 6"/>
</dbReference>
<reference evidence="4 5" key="1">
    <citation type="journal article" date="2018" name="Nat. Genet.">
        <title>The Rosa genome provides new insights in the design of modern roses.</title>
        <authorList>
            <person name="Bendahmane M."/>
        </authorList>
    </citation>
    <scope>NUCLEOTIDE SEQUENCE [LARGE SCALE GENOMIC DNA]</scope>
    <source>
        <strain evidence="5">cv. Old Blush</strain>
    </source>
</reference>
<comment type="caution">
    <text evidence="4">The sequence shown here is derived from an EMBL/GenBank/DDBJ whole genome shotgun (WGS) entry which is preliminary data.</text>
</comment>
<keyword evidence="5" id="KW-1185">Reference proteome</keyword>
<feature type="repeat" description="PPR" evidence="3">
    <location>
        <begin position="348"/>
        <end position="382"/>
    </location>
</feature>
<feature type="repeat" description="PPR" evidence="3">
    <location>
        <begin position="139"/>
        <end position="173"/>
    </location>
</feature>
<gene>
    <name evidence="4" type="ORF">RchiOBHm_Chr6g0275941</name>
</gene>
<dbReference type="EMBL" id="PDCK01000044">
    <property type="protein sequence ID" value="PRQ24755.1"/>
    <property type="molecule type" value="Genomic_DNA"/>
</dbReference>
<dbReference type="OMA" id="RIWELHK"/>
<evidence type="ECO:0000256" key="1">
    <source>
        <dbReference type="ARBA" id="ARBA00007626"/>
    </source>
</evidence>
<dbReference type="PROSITE" id="PS51375">
    <property type="entry name" value="PPR"/>
    <property type="match status" value="2"/>
</dbReference>
<evidence type="ECO:0000313" key="4">
    <source>
        <dbReference type="EMBL" id="PRQ24755.1"/>
    </source>
</evidence>
<comment type="similarity">
    <text evidence="1">Belongs to the PPR family. P subfamily.</text>
</comment>
<accession>A0A2P6PS45</accession>
<evidence type="ECO:0000256" key="2">
    <source>
        <dbReference type="ARBA" id="ARBA00022737"/>
    </source>
</evidence>
<dbReference type="PANTHER" id="PTHR45717">
    <property type="entry name" value="OS12G0527900 PROTEIN"/>
    <property type="match status" value="1"/>
</dbReference>